<evidence type="ECO:0000256" key="1">
    <source>
        <dbReference type="SAM" id="SignalP"/>
    </source>
</evidence>
<gene>
    <name evidence="3" type="ORF">K435DRAFT_849400</name>
</gene>
<name>A0A4S8MU68_DENBC</name>
<dbReference type="EMBL" id="ML179045">
    <property type="protein sequence ID" value="THV05944.1"/>
    <property type="molecule type" value="Genomic_DNA"/>
</dbReference>
<keyword evidence="4" id="KW-1185">Reference proteome</keyword>
<reference evidence="3 4" key="1">
    <citation type="journal article" date="2019" name="Nat. Ecol. Evol.">
        <title>Megaphylogeny resolves global patterns of mushroom evolution.</title>
        <authorList>
            <person name="Varga T."/>
            <person name="Krizsan K."/>
            <person name="Foldi C."/>
            <person name="Dima B."/>
            <person name="Sanchez-Garcia M."/>
            <person name="Sanchez-Ramirez S."/>
            <person name="Szollosi G.J."/>
            <person name="Szarkandi J.G."/>
            <person name="Papp V."/>
            <person name="Albert L."/>
            <person name="Andreopoulos W."/>
            <person name="Angelini C."/>
            <person name="Antonin V."/>
            <person name="Barry K.W."/>
            <person name="Bougher N.L."/>
            <person name="Buchanan P."/>
            <person name="Buyck B."/>
            <person name="Bense V."/>
            <person name="Catcheside P."/>
            <person name="Chovatia M."/>
            <person name="Cooper J."/>
            <person name="Damon W."/>
            <person name="Desjardin D."/>
            <person name="Finy P."/>
            <person name="Geml J."/>
            <person name="Haridas S."/>
            <person name="Hughes K."/>
            <person name="Justo A."/>
            <person name="Karasinski D."/>
            <person name="Kautmanova I."/>
            <person name="Kiss B."/>
            <person name="Kocsube S."/>
            <person name="Kotiranta H."/>
            <person name="LaButti K.M."/>
            <person name="Lechner B.E."/>
            <person name="Liimatainen K."/>
            <person name="Lipzen A."/>
            <person name="Lukacs Z."/>
            <person name="Mihaltcheva S."/>
            <person name="Morgado L.N."/>
            <person name="Niskanen T."/>
            <person name="Noordeloos M.E."/>
            <person name="Ohm R.A."/>
            <person name="Ortiz-Santana B."/>
            <person name="Ovrebo C."/>
            <person name="Racz N."/>
            <person name="Riley R."/>
            <person name="Savchenko A."/>
            <person name="Shiryaev A."/>
            <person name="Soop K."/>
            <person name="Spirin V."/>
            <person name="Szebenyi C."/>
            <person name="Tomsovsky M."/>
            <person name="Tulloss R.E."/>
            <person name="Uehling J."/>
            <person name="Grigoriev I.V."/>
            <person name="Vagvolgyi C."/>
            <person name="Papp T."/>
            <person name="Martin F.M."/>
            <person name="Miettinen O."/>
            <person name="Hibbett D.S."/>
            <person name="Nagy L.G."/>
        </authorList>
    </citation>
    <scope>NUCLEOTIDE SEQUENCE [LARGE SCALE GENOMIC DNA]</scope>
    <source>
        <strain evidence="3 4">CBS 962.96</strain>
    </source>
</reference>
<dbReference type="Pfam" id="PF08079">
    <property type="entry name" value="Ribosomal_L30_N"/>
    <property type="match status" value="1"/>
</dbReference>
<dbReference type="Proteomes" id="UP000297245">
    <property type="component" value="Unassembled WGS sequence"/>
</dbReference>
<feature type="domain" description="Large ribosomal subunit protein uL30 N-terminal eukaryotes" evidence="2">
    <location>
        <begin position="133"/>
        <end position="181"/>
    </location>
</feature>
<feature type="chain" id="PRO_5020655765" description="Large ribosomal subunit protein uL30 N-terminal eukaryotes domain-containing protein" evidence="1">
    <location>
        <begin position="19"/>
        <end position="290"/>
    </location>
</feature>
<dbReference type="PANTHER" id="PTHR11524:SF16">
    <property type="entry name" value="LARGE RIBOSOMAL SUBUNIT PROTEIN UL30"/>
    <property type="match status" value="1"/>
</dbReference>
<dbReference type="GO" id="GO:0003723">
    <property type="term" value="F:RNA binding"/>
    <property type="evidence" value="ECO:0007669"/>
    <property type="project" value="TreeGrafter"/>
</dbReference>
<dbReference type="GO" id="GO:0003735">
    <property type="term" value="F:structural constituent of ribosome"/>
    <property type="evidence" value="ECO:0007669"/>
    <property type="project" value="TreeGrafter"/>
</dbReference>
<accession>A0A4S8MU68</accession>
<dbReference type="OrthoDB" id="28644at2759"/>
<keyword evidence="1" id="KW-0732">Signal</keyword>
<evidence type="ECO:0000313" key="3">
    <source>
        <dbReference type="EMBL" id="THV05944.1"/>
    </source>
</evidence>
<dbReference type="GO" id="GO:0022625">
    <property type="term" value="C:cytosolic large ribosomal subunit"/>
    <property type="evidence" value="ECO:0007669"/>
    <property type="project" value="TreeGrafter"/>
</dbReference>
<dbReference type="PANTHER" id="PTHR11524">
    <property type="entry name" value="60S RIBOSOMAL PROTEIN L7"/>
    <property type="match status" value="1"/>
</dbReference>
<dbReference type="InterPro" id="IPR039699">
    <property type="entry name" value="Ribosomal_uL30"/>
</dbReference>
<protein>
    <recommendedName>
        <fullName evidence="2">Large ribosomal subunit protein uL30 N-terminal eukaryotes domain-containing protein</fullName>
    </recommendedName>
</protein>
<dbReference type="AlphaFoldDB" id="A0A4S8MU68"/>
<evidence type="ECO:0000259" key="2">
    <source>
        <dbReference type="Pfam" id="PF08079"/>
    </source>
</evidence>
<organism evidence="3 4">
    <name type="scientific">Dendrothele bispora (strain CBS 962.96)</name>
    <dbReference type="NCBI Taxonomy" id="1314807"/>
    <lineage>
        <taxon>Eukaryota</taxon>
        <taxon>Fungi</taxon>
        <taxon>Dikarya</taxon>
        <taxon>Basidiomycota</taxon>
        <taxon>Agaricomycotina</taxon>
        <taxon>Agaricomycetes</taxon>
        <taxon>Agaricomycetidae</taxon>
        <taxon>Agaricales</taxon>
        <taxon>Agaricales incertae sedis</taxon>
        <taxon>Dendrothele</taxon>
    </lineage>
</organism>
<feature type="signal peptide" evidence="1">
    <location>
        <begin position="1"/>
        <end position="18"/>
    </location>
</feature>
<sequence length="290" mass="32678">MHLPISSIFFLFTNSTAAAAAHRIPGLLHEPAPFSAGSQLHIGSVLYYDDREEDTYGERKGWSSRAERDLRTRAGTIVGQRAGTSMADYQAYGARPRVPLGEHDICLRLTHKKRFMDMATKPHLRLLREAKIKTLTILASKAKRKVIFKRAESYVKEYLAKEKEETWLKRAARSAGEFYVPSQPKVYFVVRIHGTTKLPPNLAKSCNSYVSCSSTTVYSLRSQKQPNKCLDLLSPMSLMGYGKVDKQRILLSNNAVIEEALGKYNILSIEDLNHEIFTAGDFGNFQKTSK</sequence>
<proteinExistence type="predicted"/>
<dbReference type="InterPro" id="IPR012988">
    <property type="entry name" value="Ribosomal_uL30_N_euk"/>
</dbReference>
<dbReference type="GO" id="GO:0000463">
    <property type="term" value="P:maturation of LSU-rRNA from tricistronic rRNA transcript (SSU-rRNA, 5.8S rRNA, LSU-rRNA)"/>
    <property type="evidence" value="ECO:0007669"/>
    <property type="project" value="TreeGrafter"/>
</dbReference>
<evidence type="ECO:0000313" key="4">
    <source>
        <dbReference type="Proteomes" id="UP000297245"/>
    </source>
</evidence>